<evidence type="ECO:0000313" key="2">
    <source>
        <dbReference type="Proteomes" id="UP000318050"/>
    </source>
</evidence>
<evidence type="ECO:0000313" key="1">
    <source>
        <dbReference type="EMBL" id="TWB56709.1"/>
    </source>
</evidence>
<proteinExistence type="predicted"/>
<comment type="caution">
    <text evidence="1">The sequence shown here is derived from an EMBL/GenBank/DDBJ whole genome shotgun (WGS) entry which is preliminary data.</text>
</comment>
<gene>
    <name evidence="1" type="ORF">FBZ92_110130</name>
</gene>
<name>A0A560IFB7_9PROT</name>
<organism evidence="1 2">
    <name type="scientific">Nitrospirillum amazonense</name>
    <dbReference type="NCBI Taxonomy" id="28077"/>
    <lineage>
        <taxon>Bacteria</taxon>
        <taxon>Pseudomonadati</taxon>
        <taxon>Pseudomonadota</taxon>
        <taxon>Alphaproteobacteria</taxon>
        <taxon>Rhodospirillales</taxon>
        <taxon>Azospirillaceae</taxon>
        <taxon>Nitrospirillum</taxon>
    </lineage>
</organism>
<reference evidence="1 2" key="1">
    <citation type="submission" date="2019-06" db="EMBL/GenBank/DDBJ databases">
        <title>Genomic Encyclopedia of Type Strains, Phase IV (KMG-V): Genome sequencing to study the core and pangenomes of soil and plant-associated prokaryotes.</title>
        <authorList>
            <person name="Whitman W."/>
        </authorList>
    </citation>
    <scope>NUCLEOTIDE SEQUENCE [LARGE SCALE GENOMIC DNA]</scope>
    <source>
        <strain evidence="1 2">BR 11140</strain>
    </source>
</reference>
<dbReference type="AlphaFoldDB" id="A0A560IFB7"/>
<protein>
    <submittedName>
        <fullName evidence="1">Uncharacterized protein</fullName>
    </submittedName>
</protein>
<sequence>MDGLMTVRKGRSVCWVREDGPLTLAVPGADSAYAQGDLLFVLTADPPALPHRLTVFGRDGTPLAELSPPPGHVFQYLSRHIEAGMSVVCAAEMPAEQGADWHFAYDPKKRALVRLGRAY</sequence>
<dbReference type="EMBL" id="VITT01000010">
    <property type="protein sequence ID" value="TWB56709.1"/>
    <property type="molecule type" value="Genomic_DNA"/>
</dbReference>
<dbReference type="Proteomes" id="UP000318050">
    <property type="component" value="Unassembled WGS sequence"/>
</dbReference>
<accession>A0A560IFB7</accession>